<evidence type="ECO:0000256" key="3">
    <source>
        <dbReference type="ARBA" id="ARBA00022679"/>
    </source>
</evidence>
<comment type="similarity">
    <text evidence="2">Belongs to the FPP/GGPP synthase family.</text>
</comment>
<keyword evidence="5" id="KW-0460">Magnesium</keyword>
<dbReference type="SUPFAM" id="SSF48576">
    <property type="entry name" value="Terpenoid synthases"/>
    <property type="match status" value="1"/>
</dbReference>
<comment type="cofactor">
    <cofactor evidence="1">
        <name>Mg(2+)</name>
        <dbReference type="ChEBI" id="CHEBI:18420"/>
    </cofactor>
</comment>
<evidence type="ECO:0000313" key="6">
    <source>
        <dbReference type="EMBL" id="VAX29693.1"/>
    </source>
</evidence>
<dbReference type="PROSITE" id="PS00723">
    <property type="entry name" value="POLYPRENYL_SYNTHASE_1"/>
    <property type="match status" value="1"/>
</dbReference>
<protein>
    <submittedName>
        <fullName evidence="6">Octaprenyl diphosphate synthase</fullName>
        <ecNumber evidence="6">2.5.1.90</ecNumber>
    </submittedName>
</protein>
<dbReference type="GO" id="GO:0106350">
    <property type="term" value="F:all-trans-octaprenyl-diphosphate synthase activity"/>
    <property type="evidence" value="ECO:0007669"/>
    <property type="project" value="UniProtKB-EC"/>
</dbReference>
<dbReference type="GO" id="GO:0008299">
    <property type="term" value="P:isoprenoid biosynthetic process"/>
    <property type="evidence" value="ECO:0007669"/>
    <property type="project" value="InterPro"/>
</dbReference>
<dbReference type="PANTHER" id="PTHR12001:SF69">
    <property type="entry name" value="ALL TRANS-POLYPRENYL-DIPHOSPHATE SYNTHASE PDSS1"/>
    <property type="match status" value="1"/>
</dbReference>
<gene>
    <name evidence="6" type="ORF">MNBD_NITROSPIRAE03-189</name>
</gene>
<dbReference type="Gene3D" id="1.10.600.10">
    <property type="entry name" value="Farnesyl Diphosphate Synthase"/>
    <property type="match status" value="1"/>
</dbReference>
<name>A0A3B1CYW7_9ZZZZ</name>
<evidence type="ECO:0000256" key="4">
    <source>
        <dbReference type="ARBA" id="ARBA00022723"/>
    </source>
</evidence>
<keyword evidence="4" id="KW-0479">Metal-binding</keyword>
<dbReference type="InterPro" id="IPR000092">
    <property type="entry name" value="Polyprenyl_synt"/>
</dbReference>
<evidence type="ECO:0000256" key="2">
    <source>
        <dbReference type="ARBA" id="ARBA00006706"/>
    </source>
</evidence>
<sequence length="332" mass="36512">MPELICDVNTVFSTYSGELGKVETELLNLFNSSALMIPSIGGHVVRSGGKRLRPLFLVLSAELCDYKGHPRIILASVIEAIHTASLLHDDVVDSAELRRGRPTAHSIWGNQVVVLVGDFLYSNALRIAVHQENQEIMEALSEATARMTEGELLQLSRIADPEIKEGEYLQIISAKTGALISAACTIGAILGNKDSRYVEALSRFGMKTGMAFQMMDDILDYMAVESRLGKRPGKDLEEGKITMPLIYLLQVCNKEEKREVKEIVTGMGVDQGSDGSLARLGFLFRKYNTIEESMNRAKGLVQEAKESLEVFASSPANEALFCLADYALFRSS</sequence>
<dbReference type="EMBL" id="UOGI01000058">
    <property type="protein sequence ID" value="VAX29693.1"/>
    <property type="molecule type" value="Genomic_DNA"/>
</dbReference>
<reference evidence="6" key="1">
    <citation type="submission" date="2018-06" db="EMBL/GenBank/DDBJ databases">
        <authorList>
            <person name="Zhirakovskaya E."/>
        </authorList>
    </citation>
    <scope>NUCLEOTIDE SEQUENCE</scope>
</reference>
<dbReference type="CDD" id="cd00685">
    <property type="entry name" value="Trans_IPPS_HT"/>
    <property type="match status" value="1"/>
</dbReference>
<dbReference type="EC" id="2.5.1.90" evidence="6"/>
<proteinExistence type="inferred from homology"/>
<dbReference type="PANTHER" id="PTHR12001">
    <property type="entry name" value="GERANYLGERANYL PYROPHOSPHATE SYNTHASE"/>
    <property type="match status" value="1"/>
</dbReference>
<evidence type="ECO:0000256" key="5">
    <source>
        <dbReference type="ARBA" id="ARBA00022842"/>
    </source>
</evidence>
<dbReference type="GO" id="GO:0046872">
    <property type="term" value="F:metal ion binding"/>
    <property type="evidence" value="ECO:0007669"/>
    <property type="project" value="UniProtKB-KW"/>
</dbReference>
<dbReference type="InterPro" id="IPR008949">
    <property type="entry name" value="Isoprenoid_synthase_dom_sf"/>
</dbReference>
<dbReference type="SFLD" id="SFLDS00005">
    <property type="entry name" value="Isoprenoid_Synthase_Type_I"/>
    <property type="match status" value="1"/>
</dbReference>
<accession>A0A3B1CYW7</accession>
<evidence type="ECO:0000256" key="1">
    <source>
        <dbReference type="ARBA" id="ARBA00001946"/>
    </source>
</evidence>
<keyword evidence="3 6" id="KW-0808">Transferase</keyword>
<dbReference type="Pfam" id="PF00348">
    <property type="entry name" value="polyprenyl_synt"/>
    <property type="match status" value="1"/>
</dbReference>
<organism evidence="6">
    <name type="scientific">hydrothermal vent metagenome</name>
    <dbReference type="NCBI Taxonomy" id="652676"/>
    <lineage>
        <taxon>unclassified sequences</taxon>
        <taxon>metagenomes</taxon>
        <taxon>ecological metagenomes</taxon>
    </lineage>
</organism>
<dbReference type="InterPro" id="IPR033749">
    <property type="entry name" value="Polyprenyl_synt_CS"/>
</dbReference>
<dbReference type="AlphaFoldDB" id="A0A3B1CYW7"/>